<feature type="transmembrane region" description="Helical" evidence="6">
    <location>
        <begin position="373"/>
        <end position="390"/>
    </location>
</feature>
<dbReference type="Proteomes" id="UP000494165">
    <property type="component" value="Unassembled WGS sequence"/>
</dbReference>
<feature type="transmembrane region" description="Helical" evidence="6">
    <location>
        <begin position="259"/>
        <end position="278"/>
    </location>
</feature>
<evidence type="ECO:0000256" key="6">
    <source>
        <dbReference type="SAM" id="Phobius"/>
    </source>
</evidence>
<feature type="transmembrane region" description="Helical" evidence="6">
    <location>
        <begin position="156"/>
        <end position="175"/>
    </location>
</feature>
<organism evidence="8 9">
    <name type="scientific">Cloeon dipterum</name>
    <dbReference type="NCBI Taxonomy" id="197152"/>
    <lineage>
        <taxon>Eukaryota</taxon>
        <taxon>Metazoa</taxon>
        <taxon>Ecdysozoa</taxon>
        <taxon>Arthropoda</taxon>
        <taxon>Hexapoda</taxon>
        <taxon>Insecta</taxon>
        <taxon>Pterygota</taxon>
        <taxon>Palaeoptera</taxon>
        <taxon>Ephemeroptera</taxon>
        <taxon>Pisciforma</taxon>
        <taxon>Baetidae</taxon>
        <taxon>Cloeon</taxon>
    </lineage>
</organism>
<reference evidence="8 9" key="1">
    <citation type="submission" date="2020-04" db="EMBL/GenBank/DDBJ databases">
        <authorList>
            <person name="Alioto T."/>
            <person name="Alioto T."/>
            <person name="Gomez Garrido J."/>
        </authorList>
    </citation>
    <scope>NUCLEOTIDE SEQUENCE [LARGE SCALE GENOMIC DNA]</scope>
</reference>
<dbReference type="PANTHER" id="PTHR22950:SF703">
    <property type="entry name" value="AMINO ACID TRANSPORTER TRANSMEMBRANE DOMAIN-CONTAINING PROTEIN"/>
    <property type="match status" value="1"/>
</dbReference>
<proteinExistence type="predicted"/>
<sequence length="478" mass="52261">MSGPNLSKSRNSYQSIGTTREPIWTQVSSDPSENAGTTSSPPKLNPDNVSNVAQQNGEVGSNHFGINTATAALFIAGEMAGSGVLALPRALVDSGWIGPVLLVLMSLVACYGGSRLGKCWTILEERYPEIYPKHLQTRNPYACIAHRTLGDWGSRIVSACVQITLFGAGTVYLILAAELLDDLLKGLIPIGPCTWVLILAAFLLPAMWLGSPKDFWGVAVGALLTTAFSCLFMFTQIMIDGMQFSIHRNTRQHTFANFFMAYGTIAFSFGGASTFPTIQNDMLDRSRFPFSVAVGFILIMVLYLPVAIGGMLVYGETVSPNIALTLGDSWLVDAANLLMACHLILAFLIVTNPVSQELEHIMNVPHEFGRQRLWLRSSLILGMVLMAESIPQFGKILSLVGGSTITLLTFVLPPLCYMKLCDQIGPWPPLRPIPIHERVFIYEMIGLGIFGGTVATYNSLVSIFSPNSFSRPCYFNWW</sequence>
<feature type="domain" description="Amino acid transporter transmembrane" evidence="7">
    <location>
        <begin position="66"/>
        <end position="442"/>
    </location>
</feature>
<feature type="transmembrane region" description="Helical" evidence="6">
    <location>
        <begin position="290"/>
        <end position="314"/>
    </location>
</feature>
<evidence type="ECO:0000256" key="1">
    <source>
        <dbReference type="ARBA" id="ARBA00004141"/>
    </source>
</evidence>
<comment type="subcellular location">
    <subcellularLocation>
        <location evidence="1">Membrane</location>
        <topology evidence="1">Multi-pass membrane protein</topology>
    </subcellularLocation>
</comment>
<feature type="transmembrane region" description="Helical" evidence="6">
    <location>
        <begin position="187"/>
        <end position="208"/>
    </location>
</feature>
<dbReference type="OrthoDB" id="655540at2759"/>
<dbReference type="AlphaFoldDB" id="A0A8S1C0T9"/>
<evidence type="ECO:0000256" key="4">
    <source>
        <dbReference type="ARBA" id="ARBA00023136"/>
    </source>
</evidence>
<evidence type="ECO:0000313" key="9">
    <source>
        <dbReference type="Proteomes" id="UP000494165"/>
    </source>
</evidence>
<feature type="compositionally biased region" description="Polar residues" evidence="5">
    <location>
        <begin position="1"/>
        <end position="18"/>
    </location>
</feature>
<gene>
    <name evidence="8" type="ORF">CLODIP_2_CD15764</name>
</gene>
<evidence type="ECO:0000256" key="2">
    <source>
        <dbReference type="ARBA" id="ARBA00022692"/>
    </source>
</evidence>
<evidence type="ECO:0000313" key="8">
    <source>
        <dbReference type="EMBL" id="CAB3361564.1"/>
    </source>
</evidence>
<feature type="transmembrane region" description="Helical" evidence="6">
    <location>
        <begin position="215"/>
        <end position="239"/>
    </location>
</feature>
<feature type="compositionally biased region" description="Polar residues" evidence="5">
    <location>
        <begin position="25"/>
        <end position="56"/>
    </location>
</feature>
<comment type="caution">
    <text evidence="8">The sequence shown here is derived from an EMBL/GenBank/DDBJ whole genome shotgun (WGS) entry which is preliminary data.</text>
</comment>
<dbReference type="Pfam" id="PF01490">
    <property type="entry name" value="Aa_trans"/>
    <property type="match status" value="1"/>
</dbReference>
<feature type="transmembrane region" description="Helical" evidence="6">
    <location>
        <begin position="334"/>
        <end position="352"/>
    </location>
</feature>
<feature type="region of interest" description="Disordered" evidence="5">
    <location>
        <begin position="1"/>
        <end position="56"/>
    </location>
</feature>
<dbReference type="FunFam" id="1.20.1740.10:FF:000052">
    <property type="entry name" value="Lysine histidine transporter-like 3"/>
    <property type="match status" value="1"/>
</dbReference>
<evidence type="ECO:0000256" key="5">
    <source>
        <dbReference type="SAM" id="MobiDB-lite"/>
    </source>
</evidence>
<evidence type="ECO:0000256" key="3">
    <source>
        <dbReference type="ARBA" id="ARBA00022989"/>
    </source>
</evidence>
<dbReference type="GO" id="GO:0005774">
    <property type="term" value="C:vacuolar membrane"/>
    <property type="evidence" value="ECO:0007669"/>
    <property type="project" value="TreeGrafter"/>
</dbReference>
<name>A0A8S1C0T9_9INSE</name>
<dbReference type="GO" id="GO:0015179">
    <property type="term" value="F:L-amino acid transmembrane transporter activity"/>
    <property type="evidence" value="ECO:0007669"/>
    <property type="project" value="TreeGrafter"/>
</dbReference>
<feature type="transmembrane region" description="Helical" evidence="6">
    <location>
        <begin position="96"/>
        <end position="114"/>
    </location>
</feature>
<feature type="transmembrane region" description="Helical" evidence="6">
    <location>
        <begin position="439"/>
        <end position="460"/>
    </location>
</feature>
<dbReference type="Gene3D" id="1.20.1740.10">
    <property type="entry name" value="Amino acid/polyamine transporter I"/>
    <property type="match status" value="1"/>
</dbReference>
<dbReference type="PANTHER" id="PTHR22950">
    <property type="entry name" value="AMINO ACID TRANSPORTER"/>
    <property type="match status" value="1"/>
</dbReference>
<feature type="transmembrane region" description="Helical" evidence="6">
    <location>
        <begin position="396"/>
        <end position="418"/>
    </location>
</feature>
<keyword evidence="9" id="KW-1185">Reference proteome</keyword>
<accession>A0A8S1C0T9</accession>
<evidence type="ECO:0000259" key="7">
    <source>
        <dbReference type="Pfam" id="PF01490"/>
    </source>
</evidence>
<keyword evidence="4 6" id="KW-0472">Membrane</keyword>
<dbReference type="InterPro" id="IPR013057">
    <property type="entry name" value="AA_transpt_TM"/>
</dbReference>
<protein>
    <recommendedName>
        <fullName evidence="7">Amino acid transporter transmembrane domain-containing protein</fullName>
    </recommendedName>
</protein>
<dbReference type="EMBL" id="CADEPI010000006">
    <property type="protein sequence ID" value="CAB3361564.1"/>
    <property type="molecule type" value="Genomic_DNA"/>
</dbReference>
<keyword evidence="3 6" id="KW-1133">Transmembrane helix</keyword>
<keyword evidence="2 6" id="KW-0812">Transmembrane</keyword>